<dbReference type="Proteomes" id="UP000314294">
    <property type="component" value="Unassembled WGS sequence"/>
</dbReference>
<evidence type="ECO:0000256" key="1">
    <source>
        <dbReference type="SAM" id="MobiDB-lite"/>
    </source>
</evidence>
<gene>
    <name evidence="2" type="ORF">EYF80_001519</name>
</gene>
<proteinExistence type="predicted"/>
<name>A0A4Z2JEU2_9TELE</name>
<sequence>MGCRVLMHSVPIDSKARRLTCSQSDGTEAKVTNLILPLQGKPWENKQTECKVNTIIHKLRMWSASDQPPERLSARGMGGEGGSFEIL</sequence>
<accession>A0A4Z2JEU2</accession>
<organism evidence="2 3">
    <name type="scientific">Liparis tanakae</name>
    <name type="common">Tanaka's snailfish</name>
    <dbReference type="NCBI Taxonomy" id="230148"/>
    <lineage>
        <taxon>Eukaryota</taxon>
        <taxon>Metazoa</taxon>
        <taxon>Chordata</taxon>
        <taxon>Craniata</taxon>
        <taxon>Vertebrata</taxon>
        <taxon>Euteleostomi</taxon>
        <taxon>Actinopterygii</taxon>
        <taxon>Neopterygii</taxon>
        <taxon>Teleostei</taxon>
        <taxon>Neoteleostei</taxon>
        <taxon>Acanthomorphata</taxon>
        <taxon>Eupercaria</taxon>
        <taxon>Perciformes</taxon>
        <taxon>Cottioidei</taxon>
        <taxon>Cottales</taxon>
        <taxon>Liparidae</taxon>
        <taxon>Liparis</taxon>
    </lineage>
</organism>
<evidence type="ECO:0000313" key="2">
    <source>
        <dbReference type="EMBL" id="TNN88303.1"/>
    </source>
</evidence>
<keyword evidence="3" id="KW-1185">Reference proteome</keyword>
<evidence type="ECO:0000313" key="3">
    <source>
        <dbReference type="Proteomes" id="UP000314294"/>
    </source>
</evidence>
<feature type="region of interest" description="Disordered" evidence="1">
    <location>
        <begin position="66"/>
        <end position="87"/>
    </location>
</feature>
<dbReference type="EMBL" id="SRLO01000006">
    <property type="protein sequence ID" value="TNN88303.1"/>
    <property type="molecule type" value="Genomic_DNA"/>
</dbReference>
<protein>
    <submittedName>
        <fullName evidence="2">Uncharacterized protein</fullName>
    </submittedName>
</protein>
<comment type="caution">
    <text evidence="2">The sequence shown here is derived from an EMBL/GenBank/DDBJ whole genome shotgun (WGS) entry which is preliminary data.</text>
</comment>
<dbReference type="AlphaFoldDB" id="A0A4Z2JEU2"/>
<reference evidence="2 3" key="1">
    <citation type="submission" date="2019-03" db="EMBL/GenBank/DDBJ databases">
        <title>First draft genome of Liparis tanakae, snailfish: a comprehensive survey of snailfish specific genes.</title>
        <authorList>
            <person name="Kim W."/>
            <person name="Song I."/>
            <person name="Jeong J.-H."/>
            <person name="Kim D."/>
            <person name="Kim S."/>
            <person name="Ryu S."/>
            <person name="Song J.Y."/>
            <person name="Lee S.K."/>
        </authorList>
    </citation>
    <scope>NUCLEOTIDE SEQUENCE [LARGE SCALE GENOMIC DNA]</scope>
    <source>
        <tissue evidence="2">Muscle</tissue>
    </source>
</reference>
<feature type="compositionally biased region" description="Gly residues" evidence="1">
    <location>
        <begin position="76"/>
        <end position="87"/>
    </location>
</feature>